<evidence type="ECO:0000313" key="3">
    <source>
        <dbReference type="Proteomes" id="UP000800235"/>
    </source>
</evidence>
<feature type="region of interest" description="Disordered" evidence="1">
    <location>
        <begin position="1"/>
        <end position="262"/>
    </location>
</feature>
<feature type="compositionally biased region" description="Low complexity" evidence="1">
    <location>
        <begin position="188"/>
        <end position="202"/>
    </location>
</feature>
<feature type="compositionally biased region" description="Basic residues" evidence="1">
    <location>
        <begin position="1"/>
        <end position="11"/>
    </location>
</feature>
<feature type="compositionally biased region" description="Pro residues" evidence="1">
    <location>
        <begin position="876"/>
        <end position="888"/>
    </location>
</feature>
<sequence length="1288" mass="140544">MFSKLRQHKRSGSTPTSPTPNSLTGFLQPPPNSSHGSNPGASPLPVEAPSPSPFYFNKVEDSPVSPFPPSLPPIPRVASVNKDVRRQNKVDGPEDSDSLTLQKSSTRDSDRNEERDYKSRRHHNTASQGLKEERDSNFRRHQAVPSQETGDGRYFANNSSRSNLTGEASAPPTSFDQILPPQHDSFRSPESQSSSSSFVRSPPMNPKYAPPRRPQDYTSPPTSSHDRYIDQATPSVPHPFGTRDQIRQAPPTAAVPQKGRTKLHLLNPMSLLMRRRNAQAVEQLREESLVTQNGSVSKLPDNYDPSIRGKVVHDFSAPRPRRNFSSQGLGPSPATDSRDSTSRECAESSQRRPKQPLPQHTPHFKENFEEETDIKDTENAIRAETLANKDFVARNSFTPPVEDSPTVLPPFARTAKTVYKPEDVQQQVKSHPVPPVQTQEAMPMIATTSGLLSPLLEDTVSPSPQSTPDRSSARTASSSKRKPPSSRSRVPSRTSVSPDQGGLPSHMFSRSSRFSFQYANTDSAAQEKLLEEKHKKKAAASKAKALAAKNDQAENDQSEEEEDDFDYDDDMDGYDDMEEDVPMVGEEWDYGGGEMGAMPMNGMMMDGGGGLTIEQAQMALRGNPVDPGLFTNLNIPMGSGMVQGLGILPAFEEEEVPESQVVDMEENESQQQTVPIESIFKDFNSIGPTVAPSNLHEEGNERSEPFTEQTSEDQDDDFYFDDGGIDGDDFDEASKFDESVFDDPSGPLFERPAISPPPIPAKSIRRLQAQNTQRQTSVSVPKLSDDELLRKSVSLHPDPTASRATVSAYHDALALAATKAAAEGRFARHDSLENSTSDASQFEQDAEDEEGPGLPNVSSRPSLIPDDSRLSEATLSPPPVPPIDPPEPSGIGSIKAVNFHLDMPAAYNHDPYSSDWDYSDYDSAMEDDPIIAAANAEALENDDDGFYGSEFGFYARPGSDPGAEPGEAVLGGYFGPKTWGEIKRNRSTREPNLTPITERSEYSTRNSLINLPEWLGERGAPSPGLAQLARMSSGGWEGEMSMEALRRLRKGAWGGSNGSRSSGQEGGGSSPMNSSPVVANPRALWSSPMGRSIADMSGGGDIVEDHSYVEHLDEDPYGGFDDEVEGDWEDASDRSSDTDYEGSDEDIDPGAEWHYHSSAPESPTIRAQAFQTSRSPSPTMHSVPRLPTPNTGDTLMYSPLTTGSTTLTVANTIPSLDSRPSSLATTNSQPTSPTKSKFGHSRNGSDSVAYVKEREDSGQVRWFLERRRTGEDGVESLVGRTLVEGGRI</sequence>
<feature type="region of interest" description="Disordered" evidence="1">
    <location>
        <begin position="830"/>
        <end position="891"/>
    </location>
</feature>
<keyword evidence="3" id="KW-1185">Reference proteome</keyword>
<feature type="region of interest" description="Disordered" evidence="1">
    <location>
        <begin position="1212"/>
        <end position="1252"/>
    </location>
</feature>
<organism evidence="2 3">
    <name type="scientific">Tothia fuscella</name>
    <dbReference type="NCBI Taxonomy" id="1048955"/>
    <lineage>
        <taxon>Eukaryota</taxon>
        <taxon>Fungi</taxon>
        <taxon>Dikarya</taxon>
        <taxon>Ascomycota</taxon>
        <taxon>Pezizomycotina</taxon>
        <taxon>Dothideomycetes</taxon>
        <taxon>Pleosporomycetidae</taxon>
        <taxon>Venturiales</taxon>
        <taxon>Cylindrosympodiaceae</taxon>
        <taxon>Tothia</taxon>
    </lineage>
</organism>
<evidence type="ECO:0000256" key="1">
    <source>
        <dbReference type="SAM" id="MobiDB-lite"/>
    </source>
</evidence>
<feature type="compositionally biased region" description="Acidic residues" evidence="1">
    <location>
        <begin position="1112"/>
        <end position="1130"/>
    </location>
</feature>
<feature type="compositionally biased region" description="Polar residues" evidence="1">
    <location>
        <begin position="833"/>
        <end position="843"/>
    </location>
</feature>
<reference evidence="2" key="1">
    <citation type="journal article" date="2020" name="Stud. Mycol.">
        <title>101 Dothideomycetes genomes: a test case for predicting lifestyles and emergence of pathogens.</title>
        <authorList>
            <person name="Haridas S."/>
            <person name="Albert R."/>
            <person name="Binder M."/>
            <person name="Bloem J."/>
            <person name="Labutti K."/>
            <person name="Salamov A."/>
            <person name="Andreopoulos B."/>
            <person name="Baker S."/>
            <person name="Barry K."/>
            <person name="Bills G."/>
            <person name="Bluhm B."/>
            <person name="Cannon C."/>
            <person name="Castanera R."/>
            <person name="Culley D."/>
            <person name="Daum C."/>
            <person name="Ezra D."/>
            <person name="Gonzalez J."/>
            <person name="Henrissat B."/>
            <person name="Kuo A."/>
            <person name="Liang C."/>
            <person name="Lipzen A."/>
            <person name="Lutzoni F."/>
            <person name="Magnuson J."/>
            <person name="Mondo S."/>
            <person name="Nolan M."/>
            <person name="Ohm R."/>
            <person name="Pangilinan J."/>
            <person name="Park H.-J."/>
            <person name="Ramirez L."/>
            <person name="Alfaro M."/>
            <person name="Sun H."/>
            <person name="Tritt A."/>
            <person name="Yoshinaga Y."/>
            <person name="Zwiers L.-H."/>
            <person name="Turgeon B."/>
            <person name="Goodwin S."/>
            <person name="Spatafora J."/>
            <person name="Crous P."/>
            <person name="Grigoriev I."/>
        </authorList>
    </citation>
    <scope>NUCLEOTIDE SEQUENCE</scope>
    <source>
        <strain evidence="2">CBS 130266</strain>
    </source>
</reference>
<proteinExistence type="predicted"/>
<feature type="compositionally biased region" description="Polar residues" evidence="1">
    <location>
        <begin position="436"/>
        <end position="451"/>
    </location>
</feature>
<feature type="compositionally biased region" description="Basic and acidic residues" evidence="1">
    <location>
        <begin position="82"/>
        <end position="92"/>
    </location>
</feature>
<feature type="compositionally biased region" description="Polar residues" evidence="1">
    <location>
        <begin position="1212"/>
        <end position="1235"/>
    </location>
</feature>
<feature type="compositionally biased region" description="Acidic residues" evidence="1">
    <location>
        <begin position="553"/>
        <end position="569"/>
    </location>
</feature>
<feature type="region of interest" description="Disordered" evidence="1">
    <location>
        <begin position="1047"/>
        <end position="1194"/>
    </location>
</feature>
<feature type="compositionally biased region" description="Polar residues" evidence="1">
    <location>
        <begin position="156"/>
        <end position="176"/>
    </location>
</feature>
<dbReference type="Proteomes" id="UP000800235">
    <property type="component" value="Unassembled WGS sequence"/>
</dbReference>
<evidence type="ECO:0000313" key="2">
    <source>
        <dbReference type="EMBL" id="KAF2420284.1"/>
    </source>
</evidence>
<feature type="compositionally biased region" description="Pro residues" evidence="1">
    <location>
        <begin position="203"/>
        <end position="212"/>
    </location>
</feature>
<feature type="compositionally biased region" description="Basic and acidic residues" evidence="1">
    <location>
        <begin position="105"/>
        <end position="117"/>
    </location>
</feature>
<feature type="region of interest" description="Disordered" evidence="1">
    <location>
        <begin position="277"/>
        <end position="409"/>
    </location>
</feature>
<feature type="compositionally biased region" description="Acidic residues" evidence="1">
    <location>
        <begin position="1138"/>
        <end position="1149"/>
    </location>
</feature>
<feature type="compositionally biased region" description="Basic and acidic residues" evidence="1">
    <location>
        <begin position="695"/>
        <end position="705"/>
    </location>
</feature>
<feature type="region of interest" description="Disordered" evidence="1">
    <location>
        <begin position="685"/>
        <end position="805"/>
    </location>
</feature>
<feature type="compositionally biased region" description="Low complexity" evidence="1">
    <location>
        <begin position="33"/>
        <end position="43"/>
    </location>
</feature>
<feature type="compositionally biased region" description="Polar residues" evidence="1">
    <location>
        <begin position="768"/>
        <end position="779"/>
    </location>
</feature>
<name>A0A9P4NG89_9PEZI</name>
<feature type="region of interest" description="Disordered" evidence="1">
    <location>
        <begin position="434"/>
        <end position="508"/>
    </location>
</feature>
<comment type="caution">
    <text evidence="2">The sequence shown here is derived from an EMBL/GenBank/DDBJ whole genome shotgun (WGS) entry which is preliminary data.</text>
</comment>
<feature type="compositionally biased region" description="Acidic residues" evidence="1">
    <location>
        <begin position="710"/>
        <end position="731"/>
    </location>
</feature>
<feature type="compositionally biased region" description="Pro residues" evidence="1">
    <location>
        <begin position="65"/>
        <end position="75"/>
    </location>
</feature>
<feature type="region of interest" description="Disordered" evidence="1">
    <location>
        <begin position="541"/>
        <end position="569"/>
    </location>
</feature>
<feature type="compositionally biased region" description="Low complexity" evidence="1">
    <location>
        <begin position="541"/>
        <end position="550"/>
    </location>
</feature>
<feature type="compositionally biased region" description="Polar residues" evidence="1">
    <location>
        <begin position="1169"/>
        <end position="1180"/>
    </location>
</feature>
<dbReference type="OrthoDB" id="5408302at2759"/>
<feature type="compositionally biased region" description="Low complexity" evidence="1">
    <location>
        <begin position="485"/>
        <end position="498"/>
    </location>
</feature>
<protein>
    <submittedName>
        <fullName evidence="2">Uncharacterized protein</fullName>
    </submittedName>
</protein>
<feature type="compositionally biased region" description="Low complexity" evidence="1">
    <location>
        <begin position="466"/>
        <end position="478"/>
    </location>
</feature>
<dbReference type="EMBL" id="MU007111">
    <property type="protein sequence ID" value="KAF2420284.1"/>
    <property type="molecule type" value="Genomic_DNA"/>
</dbReference>
<accession>A0A9P4NG89</accession>
<feature type="compositionally biased region" description="Basic and acidic residues" evidence="1">
    <location>
        <begin position="336"/>
        <end position="350"/>
    </location>
</feature>
<gene>
    <name evidence="2" type="ORF">EJ08DRAFT_665645</name>
</gene>